<accession>A0AA38F8U3</accession>
<dbReference type="AlphaFoldDB" id="A0AA38F8U3"/>
<proteinExistence type="predicted"/>
<keyword evidence="1" id="KW-0175">Coiled coil</keyword>
<reference evidence="3 4" key="1">
    <citation type="journal article" date="2021" name="Nat. Plants">
        <title>The Taxus genome provides insights into paclitaxel biosynthesis.</title>
        <authorList>
            <person name="Xiong X."/>
            <person name="Gou J."/>
            <person name="Liao Q."/>
            <person name="Li Y."/>
            <person name="Zhou Q."/>
            <person name="Bi G."/>
            <person name="Li C."/>
            <person name="Du R."/>
            <person name="Wang X."/>
            <person name="Sun T."/>
            <person name="Guo L."/>
            <person name="Liang H."/>
            <person name="Lu P."/>
            <person name="Wu Y."/>
            <person name="Zhang Z."/>
            <person name="Ro D.K."/>
            <person name="Shang Y."/>
            <person name="Huang S."/>
            <person name="Yan J."/>
        </authorList>
    </citation>
    <scope>NUCLEOTIDE SEQUENCE [LARGE SCALE GENOMIC DNA]</scope>
    <source>
        <strain evidence="3">Ta-2019</strain>
    </source>
</reference>
<protein>
    <recommendedName>
        <fullName evidence="5">Gag protein</fullName>
    </recommendedName>
</protein>
<feature type="compositionally biased region" description="Basic and acidic residues" evidence="2">
    <location>
        <begin position="64"/>
        <end position="75"/>
    </location>
</feature>
<dbReference type="Proteomes" id="UP000824469">
    <property type="component" value="Unassembled WGS sequence"/>
</dbReference>
<gene>
    <name evidence="3" type="ORF">KI387_041760</name>
</gene>
<keyword evidence="4" id="KW-1185">Reference proteome</keyword>
<feature type="coiled-coil region" evidence="1">
    <location>
        <begin position="20"/>
        <end position="47"/>
    </location>
</feature>
<dbReference type="EMBL" id="JAHRHJ020001799">
    <property type="protein sequence ID" value="KAH9293035.1"/>
    <property type="molecule type" value="Genomic_DNA"/>
</dbReference>
<evidence type="ECO:0000256" key="1">
    <source>
        <dbReference type="SAM" id="Coils"/>
    </source>
</evidence>
<comment type="caution">
    <text evidence="3">The sequence shown here is derived from an EMBL/GenBank/DDBJ whole genome shotgun (WGS) entry which is preliminary data.</text>
</comment>
<feature type="non-terminal residue" evidence="3">
    <location>
        <position position="340"/>
    </location>
</feature>
<evidence type="ECO:0000313" key="3">
    <source>
        <dbReference type="EMBL" id="KAH9293035.1"/>
    </source>
</evidence>
<feature type="non-terminal residue" evidence="3">
    <location>
        <position position="1"/>
    </location>
</feature>
<feature type="region of interest" description="Disordered" evidence="2">
    <location>
        <begin position="58"/>
        <end position="82"/>
    </location>
</feature>
<evidence type="ECO:0008006" key="5">
    <source>
        <dbReference type="Google" id="ProtNLM"/>
    </source>
</evidence>
<sequence>TANTIYQNVSALYPQINMATATQEERMADLRRRVKALAEERRLAREQNIQVTVECPHRAPGIPKMHEGEAKEKPTPKPVPLDTSALNVPIRFSEPQQDNTSEGNRIAAQYHVEDPEPEVKDPIEAMRDDPRVPLPAHANPNFSPYKIVFNIDKMDGATRRRKLEEWTNQLRNIMDHKGWDPTATITFATRNFQGIVHDWWTQFPSTRPNGYNGGLFKDDCYTFETMAQEIVFEFCPNEAKDSEMKLRAFMKLKLCDLSKFNDYVTVAEQQLYAIGMQEYALAKQHFLTSLPRPIGEKILNMYDIQNKTTNDVKWQQIVFDCRLAITDLCITTKTYHDLSK</sequence>
<evidence type="ECO:0000313" key="4">
    <source>
        <dbReference type="Proteomes" id="UP000824469"/>
    </source>
</evidence>
<evidence type="ECO:0000256" key="2">
    <source>
        <dbReference type="SAM" id="MobiDB-lite"/>
    </source>
</evidence>
<organism evidence="3 4">
    <name type="scientific">Taxus chinensis</name>
    <name type="common">Chinese yew</name>
    <name type="synonym">Taxus wallichiana var. chinensis</name>
    <dbReference type="NCBI Taxonomy" id="29808"/>
    <lineage>
        <taxon>Eukaryota</taxon>
        <taxon>Viridiplantae</taxon>
        <taxon>Streptophyta</taxon>
        <taxon>Embryophyta</taxon>
        <taxon>Tracheophyta</taxon>
        <taxon>Spermatophyta</taxon>
        <taxon>Pinopsida</taxon>
        <taxon>Pinidae</taxon>
        <taxon>Conifers II</taxon>
        <taxon>Cupressales</taxon>
        <taxon>Taxaceae</taxon>
        <taxon>Taxus</taxon>
    </lineage>
</organism>
<name>A0AA38F8U3_TAXCH</name>